<dbReference type="GO" id="GO:0016829">
    <property type="term" value="F:lyase activity"/>
    <property type="evidence" value="ECO:0007669"/>
    <property type="project" value="UniProtKB-UniRule"/>
</dbReference>
<dbReference type="HAMAP" id="MF_01074">
    <property type="entry name" value="LarC"/>
    <property type="match status" value="1"/>
</dbReference>
<evidence type="ECO:0000256" key="2">
    <source>
        <dbReference type="ARBA" id="ARBA00023239"/>
    </source>
</evidence>
<comment type="function">
    <text evidence="3">Involved in the biosynthesis of a nickel-pincer cofactor ((SCS)Ni(II) pincer complex). Binds Ni(2+), and functions in nickel delivery to pyridinium-3,5-bisthiocarboxylic acid mononucleotide (P2TMN), to form the mature cofactor. Is thus probably required for the activation of nickel-pincer cofactor-dependent enzymes.</text>
</comment>
<dbReference type="InterPro" id="IPR002822">
    <property type="entry name" value="Ni_insertion"/>
</dbReference>
<dbReference type="Gene3D" id="3.30.70.1380">
    <property type="entry name" value="Transcriptional regulatory protein pf0864 domain like"/>
    <property type="match status" value="1"/>
</dbReference>
<proteinExistence type="inferred from homology"/>
<dbReference type="EMBL" id="WHYR01000041">
    <property type="protein sequence ID" value="MQL53191.1"/>
    <property type="molecule type" value="Genomic_DNA"/>
</dbReference>
<evidence type="ECO:0000313" key="4">
    <source>
        <dbReference type="EMBL" id="MQL53191.1"/>
    </source>
</evidence>
<dbReference type="Pfam" id="PF01969">
    <property type="entry name" value="Ni_insertion"/>
    <property type="match status" value="1"/>
</dbReference>
<evidence type="ECO:0000256" key="1">
    <source>
        <dbReference type="ARBA" id="ARBA00022596"/>
    </source>
</evidence>
<dbReference type="GO" id="GO:0016151">
    <property type="term" value="F:nickel cation binding"/>
    <property type="evidence" value="ECO:0007669"/>
    <property type="project" value="UniProtKB-UniRule"/>
</dbReference>
<accession>A0A6N7ITD4</accession>
<dbReference type="GO" id="GO:0051604">
    <property type="term" value="P:protein maturation"/>
    <property type="evidence" value="ECO:0007669"/>
    <property type="project" value="UniProtKB-UniRule"/>
</dbReference>
<reference evidence="4 5" key="1">
    <citation type="submission" date="2019-10" db="EMBL/GenBank/DDBJ databases">
        <title>Comparative genomics of sulfur disproportionating microorganisms.</title>
        <authorList>
            <person name="Ward L.M."/>
            <person name="Bertran E."/>
            <person name="Johnston D."/>
        </authorList>
    </citation>
    <scope>NUCLEOTIDE SEQUENCE [LARGE SCALE GENOMIC DNA]</scope>
    <source>
        <strain evidence="4 5">DSM 14055</strain>
    </source>
</reference>
<keyword evidence="1 3" id="KW-0533">Nickel</keyword>
<protein>
    <recommendedName>
        <fullName evidence="3">Pyridinium-3,5-bisthiocarboxylic acid mononucleotide nickel insertion protein</fullName>
        <shortName evidence="3">P2TMN nickel insertion protein</shortName>
        <ecNumber evidence="3">4.99.1.12</ecNumber>
    </recommendedName>
    <alternativeName>
        <fullName evidence="3">Nickel-pincer cofactor biosynthesis protein LarC</fullName>
    </alternativeName>
</protein>
<dbReference type="PANTHER" id="PTHR36566:SF1">
    <property type="entry name" value="PYRIDINIUM-3,5-BISTHIOCARBOXYLIC ACID MONONUCLEOTIDE NICKEL INSERTION PROTEIN"/>
    <property type="match status" value="1"/>
</dbReference>
<evidence type="ECO:0000313" key="5">
    <source>
        <dbReference type="Proteomes" id="UP000441717"/>
    </source>
</evidence>
<dbReference type="Proteomes" id="UP000441717">
    <property type="component" value="Unassembled WGS sequence"/>
</dbReference>
<gene>
    <name evidence="3 4" type="primary">larC</name>
    <name evidence="4" type="ORF">GFC01_13170</name>
</gene>
<evidence type="ECO:0000256" key="3">
    <source>
        <dbReference type="HAMAP-Rule" id="MF_01074"/>
    </source>
</evidence>
<comment type="similarity">
    <text evidence="3">Belongs to the LarC family.</text>
</comment>
<keyword evidence="2 3" id="KW-0456">Lyase</keyword>
<dbReference type="RefSeq" id="WP_152947668.1">
    <property type="nucleotide sequence ID" value="NZ_WHYR01000041.1"/>
</dbReference>
<sequence length="399" mass="43535">MRIAYLDCVGGISGDMTLGALIDAGVNAGELVGTLRTLPLQGFEIAVREEVRGGWRGTRVIISQDGTEQPHRHLEQILSIIDGGNLPGPVKDNAVRVFQRLAEAEGRVHGIEPERVHFHEVGAVDSILDIAGSCLGLFLLGVESLHCSPLPTGYGTIRCAHGIMPVPAPATAELLKGLPLRPVNVEGELVTPTGAALASTLADSFGPMPAMQLENTGYGLGSRNYALPNYLRLFVGHKLDEQRPVMAAEEEVLVLETDVDDMNPEWLPYVDGLLRQAGALDVFLLPSIMKKGRPGTRMSVLCPRHLQKEMLEIIFRETTTLGVRTRREQRHILQRKLLPVTTPWGTVNVKIGYLNGDQPVQISPEYEDCRQAAGSSGVPIQEIYHFARQAALKQFSKTL</sequence>
<dbReference type="PANTHER" id="PTHR36566">
    <property type="entry name" value="NICKEL INSERTION PROTEIN-RELATED"/>
    <property type="match status" value="1"/>
</dbReference>
<name>A0A6N7ITD4_9FIRM</name>
<dbReference type="Gene3D" id="3.10.20.300">
    <property type="entry name" value="mk0293 like domain"/>
    <property type="match status" value="1"/>
</dbReference>
<dbReference type="NCBIfam" id="TIGR00299">
    <property type="entry name" value="nickel pincer cofactor biosynthesis protein LarC"/>
    <property type="match status" value="1"/>
</dbReference>
<comment type="caution">
    <text evidence="4">The sequence shown here is derived from an EMBL/GenBank/DDBJ whole genome shotgun (WGS) entry which is preliminary data.</text>
</comment>
<dbReference type="OrthoDB" id="9765625at2"/>
<keyword evidence="5" id="KW-1185">Reference proteome</keyword>
<dbReference type="AlphaFoldDB" id="A0A6N7ITD4"/>
<organism evidence="4 5">
    <name type="scientific">Desulfofundulus thermobenzoicus</name>
    <dbReference type="NCBI Taxonomy" id="29376"/>
    <lineage>
        <taxon>Bacteria</taxon>
        <taxon>Bacillati</taxon>
        <taxon>Bacillota</taxon>
        <taxon>Clostridia</taxon>
        <taxon>Eubacteriales</taxon>
        <taxon>Peptococcaceae</taxon>
        <taxon>Desulfofundulus</taxon>
    </lineage>
</organism>
<comment type="catalytic activity">
    <reaction evidence="3">
        <text>Ni(II)-pyridinium-3,5-bisthiocarboxylate mononucleotide = pyridinium-3,5-bisthiocarboxylate mononucleotide + Ni(2+)</text>
        <dbReference type="Rhea" id="RHEA:54784"/>
        <dbReference type="ChEBI" id="CHEBI:49786"/>
        <dbReference type="ChEBI" id="CHEBI:137372"/>
        <dbReference type="ChEBI" id="CHEBI:137373"/>
        <dbReference type="EC" id="4.99.1.12"/>
    </reaction>
</comment>
<dbReference type="EC" id="4.99.1.12" evidence="3"/>